<feature type="region of interest" description="Disordered" evidence="1">
    <location>
        <begin position="392"/>
        <end position="447"/>
    </location>
</feature>
<reference evidence="3" key="2">
    <citation type="submission" date="2023-05" db="EMBL/GenBank/DDBJ databases">
        <authorList>
            <consortium name="Lawrence Berkeley National Laboratory"/>
            <person name="Steindorff A."/>
            <person name="Hensen N."/>
            <person name="Bonometti L."/>
            <person name="Westerberg I."/>
            <person name="Brannstrom I.O."/>
            <person name="Guillou S."/>
            <person name="Cros-Aarteil S."/>
            <person name="Calhoun S."/>
            <person name="Haridas S."/>
            <person name="Kuo A."/>
            <person name="Mondo S."/>
            <person name="Pangilinan J."/>
            <person name="Riley R."/>
            <person name="Labutti K."/>
            <person name="Andreopoulos B."/>
            <person name="Lipzen A."/>
            <person name="Chen C."/>
            <person name="Yanf M."/>
            <person name="Daum C."/>
            <person name="Ng V."/>
            <person name="Clum A."/>
            <person name="Ohm R."/>
            <person name="Martin F."/>
            <person name="Silar P."/>
            <person name="Natvig D."/>
            <person name="Lalanne C."/>
            <person name="Gautier V."/>
            <person name="Ament-Velasquez S.L."/>
            <person name="Kruys A."/>
            <person name="Hutchinson M.I."/>
            <person name="Powell A.J."/>
            <person name="Barry K."/>
            <person name="Miller A.N."/>
            <person name="Grigoriev I.V."/>
            <person name="Debuchy R."/>
            <person name="Gladieux P."/>
            <person name="Thoren M.H."/>
            <person name="Johannesson H."/>
        </authorList>
    </citation>
    <scope>NUCLEOTIDE SEQUENCE</scope>
    <source>
        <strain evidence="3">PSN309</strain>
    </source>
</reference>
<keyword evidence="2" id="KW-1133">Transmembrane helix</keyword>
<dbReference type="CDD" id="cd00065">
    <property type="entry name" value="FYVE_like_SF"/>
    <property type="match status" value="1"/>
</dbReference>
<proteinExistence type="predicted"/>
<name>A0AAN6X3B5_9PEZI</name>
<reference evidence="3" key="1">
    <citation type="journal article" date="2023" name="Mol. Phylogenet. Evol.">
        <title>Genome-scale phylogeny and comparative genomics of the fungal order Sordariales.</title>
        <authorList>
            <person name="Hensen N."/>
            <person name="Bonometti L."/>
            <person name="Westerberg I."/>
            <person name="Brannstrom I.O."/>
            <person name="Guillou S."/>
            <person name="Cros-Aarteil S."/>
            <person name="Calhoun S."/>
            <person name="Haridas S."/>
            <person name="Kuo A."/>
            <person name="Mondo S."/>
            <person name="Pangilinan J."/>
            <person name="Riley R."/>
            <person name="LaButti K."/>
            <person name="Andreopoulos B."/>
            <person name="Lipzen A."/>
            <person name="Chen C."/>
            <person name="Yan M."/>
            <person name="Daum C."/>
            <person name="Ng V."/>
            <person name="Clum A."/>
            <person name="Steindorff A."/>
            <person name="Ohm R.A."/>
            <person name="Martin F."/>
            <person name="Silar P."/>
            <person name="Natvig D.O."/>
            <person name="Lalanne C."/>
            <person name="Gautier V."/>
            <person name="Ament-Velasquez S.L."/>
            <person name="Kruys A."/>
            <person name="Hutchinson M.I."/>
            <person name="Powell A.J."/>
            <person name="Barry K."/>
            <person name="Miller A.N."/>
            <person name="Grigoriev I.V."/>
            <person name="Debuchy R."/>
            <person name="Gladieux P."/>
            <person name="Hiltunen Thoren M."/>
            <person name="Johannesson H."/>
        </authorList>
    </citation>
    <scope>NUCLEOTIDE SEQUENCE</scope>
    <source>
        <strain evidence="3">PSN309</strain>
    </source>
</reference>
<sequence length="547" mass="60102">MSSWHQIRSCPKILYEEWLHCFCQHRDLSFSYLLVSSLVVVVLSLSSPRTSLDFSLFQLSNPPLIARISDCGDLSIGLASGSRTSPASNHESHPLLIMAVFVDLEEEDIRSHRDAHPKPLTASSAIHGASSGMDTGRVEDEQDREEAHESIVREDPNQTSMAKALGCYPIVMSVASHLDLNSLDSLSRTCRQIRYNLLGYRAPLLLSTLHCSNEDLPVDPDDTLRFRARAANWFYMEDAARTNYNGKSGQCARDMVSGCRRCGTVVCRNCAIKPPAPIVLRDRHRRLCTACVKAPLGDLVKPHLGPDVRIDSDDLQRAICKCGSEGVWLCQPCGRTIRGDDDDYRGIWRWRNQYTDVLGGLGTGIGEGDRGVICGRGAQCCAAREREQETDCDAEDAREAEQASTPLSHVSSNTSTSSSPSLSASGASVSSLASTGSTGLPGGVLERRTPSPAIKVGYVRHEVEGIGGVMKKIVVRMVKVGACVPEWDDERMKGAILEREVQGKRRSWCGWCWRVIPSQKDYEVDRHGHVLDGEGNSASRKGKERAH</sequence>
<feature type="compositionally biased region" description="Low complexity" evidence="1">
    <location>
        <begin position="406"/>
        <end position="438"/>
    </location>
</feature>
<feature type="region of interest" description="Disordered" evidence="1">
    <location>
        <begin position="112"/>
        <end position="156"/>
    </location>
</feature>
<organism evidence="3 4">
    <name type="scientific">Podospora australis</name>
    <dbReference type="NCBI Taxonomy" id="1536484"/>
    <lineage>
        <taxon>Eukaryota</taxon>
        <taxon>Fungi</taxon>
        <taxon>Dikarya</taxon>
        <taxon>Ascomycota</taxon>
        <taxon>Pezizomycotina</taxon>
        <taxon>Sordariomycetes</taxon>
        <taxon>Sordariomycetidae</taxon>
        <taxon>Sordariales</taxon>
        <taxon>Podosporaceae</taxon>
        <taxon>Podospora</taxon>
    </lineage>
</organism>
<evidence type="ECO:0000256" key="2">
    <source>
        <dbReference type="SAM" id="Phobius"/>
    </source>
</evidence>
<comment type="caution">
    <text evidence="3">The sequence shown here is derived from an EMBL/GenBank/DDBJ whole genome shotgun (WGS) entry which is preliminary data.</text>
</comment>
<dbReference type="Proteomes" id="UP001302126">
    <property type="component" value="Unassembled WGS sequence"/>
</dbReference>
<evidence type="ECO:0008006" key="5">
    <source>
        <dbReference type="Google" id="ProtNLM"/>
    </source>
</evidence>
<feature type="transmembrane region" description="Helical" evidence="2">
    <location>
        <begin position="28"/>
        <end position="46"/>
    </location>
</feature>
<dbReference type="AlphaFoldDB" id="A0AAN6X3B5"/>
<dbReference type="EMBL" id="MU864352">
    <property type="protein sequence ID" value="KAK4193140.1"/>
    <property type="molecule type" value="Genomic_DNA"/>
</dbReference>
<feature type="compositionally biased region" description="Basic and acidic residues" evidence="1">
    <location>
        <begin position="145"/>
        <end position="156"/>
    </location>
</feature>
<evidence type="ECO:0000256" key="1">
    <source>
        <dbReference type="SAM" id="MobiDB-lite"/>
    </source>
</evidence>
<evidence type="ECO:0000313" key="4">
    <source>
        <dbReference type="Proteomes" id="UP001302126"/>
    </source>
</evidence>
<protein>
    <recommendedName>
        <fullName evidence="5">F-box domain-containing protein</fullName>
    </recommendedName>
</protein>
<feature type="compositionally biased region" description="Basic and acidic residues" evidence="1">
    <location>
        <begin position="392"/>
        <end position="401"/>
    </location>
</feature>
<keyword evidence="2" id="KW-0472">Membrane</keyword>
<accession>A0AAN6X3B5</accession>
<evidence type="ECO:0000313" key="3">
    <source>
        <dbReference type="EMBL" id="KAK4193140.1"/>
    </source>
</evidence>
<gene>
    <name evidence="3" type="ORF">QBC35DRAFT_482732</name>
</gene>
<keyword evidence="4" id="KW-1185">Reference proteome</keyword>
<keyword evidence="2" id="KW-0812">Transmembrane</keyword>